<feature type="non-terminal residue" evidence="9">
    <location>
        <position position="141"/>
    </location>
</feature>
<evidence type="ECO:0000256" key="7">
    <source>
        <dbReference type="PROSITE-ProRule" id="PRU00042"/>
    </source>
</evidence>
<dbReference type="InterPro" id="IPR013087">
    <property type="entry name" value="Znf_C2H2_type"/>
</dbReference>
<dbReference type="FunFam" id="3.30.160.60:FF:000145">
    <property type="entry name" value="Zinc finger protein 574"/>
    <property type="match status" value="1"/>
</dbReference>
<dbReference type="PROSITE" id="PS50157">
    <property type="entry name" value="ZINC_FINGER_C2H2_2"/>
    <property type="match status" value="2"/>
</dbReference>
<evidence type="ECO:0000256" key="3">
    <source>
        <dbReference type="ARBA" id="ARBA00022737"/>
    </source>
</evidence>
<dbReference type="GO" id="GO:0000981">
    <property type="term" value="F:DNA-binding transcription factor activity, RNA polymerase II-specific"/>
    <property type="evidence" value="ECO:0007669"/>
    <property type="project" value="TreeGrafter"/>
</dbReference>
<dbReference type="Gene3D" id="3.30.160.60">
    <property type="entry name" value="Classic Zinc Finger"/>
    <property type="match status" value="1"/>
</dbReference>
<keyword evidence="5" id="KW-0862">Zinc</keyword>
<dbReference type="SUPFAM" id="SSF57667">
    <property type="entry name" value="beta-beta-alpha zinc fingers"/>
    <property type="match status" value="2"/>
</dbReference>
<dbReference type="InterPro" id="IPR036236">
    <property type="entry name" value="Znf_C2H2_sf"/>
</dbReference>
<feature type="domain" description="C2H2-type" evidence="8">
    <location>
        <begin position="39"/>
        <end position="67"/>
    </location>
</feature>
<dbReference type="GO" id="GO:0008270">
    <property type="term" value="F:zinc ion binding"/>
    <property type="evidence" value="ECO:0007669"/>
    <property type="project" value="UniProtKB-KW"/>
</dbReference>
<evidence type="ECO:0000313" key="9">
    <source>
        <dbReference type="EMBL" id="CAL4175146.1"/>
    </source>
</evidence>
<dbReference type="PANTHER" id="PTHR24394:SF29">
    <property type="entry name" value="MYONEURIN"/>
    <property type="match status" value="1"/>
</dbReference>
<reference evidence="9 10" key="1">
    <citation type="submission" date="2024-05" db="EMBL/GenBank/DDBJ databases">
        <authorList>
            <person name="Wallberg A."/>
        </authorList>
    </citation>
    <scope>NUCLEOTIDE SEQUENCE [LARGE SCALE GENOMIC DNA]</scope>
</reference>
<evidence type="ECO:0000313" key="10">
    <source>
        <dbReference type="Proteomes" id="UP001497623"/>
    </source>
</evidence>
<comment type="subcellular location">
    <subcellularLocation>
        <location evidence="1">Nucleus</location>
    </subcellularLocation>
</comment>
<evidence type="ECO:0000256" key="1">
    <source>
        <dbReference type="ARBA" id="ARBA00004123"/>
    </source>
</evidence>
<keyword evidence="4 7" id="KW-0863">Zinc-finger</keyword>
<keyword evidence="10" id="KW-1185">Reference proteome</keyword>
<proteinExistence type="predicted"/>
<keyword evidence="6" id="KW-0539">Nucleus</keyword>
<dbReference type="EMBL" id="CAXKWB010053988">
    <property type="protein sequence ID" value="CAL4175146.1"/>
    <property type="molecule type" value="Genomic_DNA"/>
</dbReference>
<dbReference type="PROSITE" id="PS00028">
    <property type="entry name" value="ZINC_FINGER_C2H2_1"/>
    <property type="match status" value="2"/>
</dbReference>
<organism evidence="9 10">
    <name type="scientific">Meganyctiphanes norvegica</name>
    <name type="common">Northern krill</name>
    <name type="synonym">Thysanopoda norvegica</name>
    <dbReference type="NCBI Taxonomy" id="48144"/>
    <lineage>
        <taxon>Eukaryota</taxon>
        <taxon>Metazoa</taxon>
        <taxon>Ecdysozoa</taxon>
        <taxon>Arthropoda</taxon>
        <taxon>Crustacea</taxon>
        <taxon>Multicrustacea</taxon>
        <taxon>Malacostraca</taxon>
        <taxon>Eumalacostraca</taxon>
        <taxon>Eucarida</taxon>
        <taxon>Euphausiacea</taxon>
        <taxon>Euphausiidae</taxon>
        <taxon>Meganyctiphanes</taxon>
    </lineage>
</organism>
<gene>
    <name evidence="9" type="ORF">MNOR_LOCUS34621</name>
</gene>
<dbReference type="GO" id="GO:0005634">
    <property type="term" value="C:nucleus"/>
    <property type="evidence" value="ECO:0007669"/>
    <property type="project" value="UniProtKB-SubCell"/>
</dbReference>
<keyword evidence="2" id="KW-0479">Metal-binding</keyword>
<evidence type="ECO:0000256" key="2">
    <source>
        <dbReference type="ARBA" id="ARBA00022723"/>
    </source>
</evidence>
<dbReference type="Pfam" id="PF00096">
    <property type="entry name" value="zf-C2H2"/>
    <property type="match status" value="1"/>
</dbReference>
<dbReference type="SMART" id="SM00355">
    <property type="entry name" value="ZnF_C2H2"/>
    <property type="match status" value="3"/>
</dbReference>
<feature type="domain" description="C2H2-type" evidence="8">
    <location>
        <begin position="68"/>
        <end position="95"/>
    </location>
</feature>
<evidence type="ECO:0000259" key="8">
    <source>
        <dbReference type="PROSITE" id="PS50157"/>
    </source>
</evidence>
<sequence>MTHSSNKTFVCKQCGFISTSKFTISRHHGICNPISSYSYECRDCNSKFRFENALVTHAQIVHQNKKPFVCSCCNLLFSRKHNLTKHMKVHTGKETTINLGEIASTDIKALESPKEDEIFDNNSTMCESECTNKASTYFENE</sequence>
<dbReference type="PANTHER" id="PTHR24394">
    <property type="entry name" value="ZINC FINGER PROTEIN"/>
    <property type="match status" value="1"/>
</dbReference>
<evidence type="ECO:0000256" key="6">
    <source>
        <dbReference type="ARBA" id="ARBA00023242"/>
    </source>
</evidence>
<comment type="caution">
    <text evidence="9">The sequence shown here is derived from an EMBL/GenBank/DDBJ whole genome shotgun (WGS) entry which is preliminary data.</text>
</comment>
<dbReference type="Proteomes" id="UP001497623">
    <property type="component" value="Unassembled WGS sequence"/>
</dbReference>
<dbReference type="AlphaFoldDB" id="A0AAV2SBJ5"/>
<protein>
    <recommendedName>
        <fullName evidence="8">C2H2-type domain-containing protein</fullName>
    </recommendedName>
</protein>
<evidence type="ECO:0000256" key="4">
    <source>
        <dbReference type="ARBA" id="ARBA00022771"/>
    </source>
</evidence>
<keyword evidence="3" id="KW-0677">Repeat</keyword>
<name>A0AAV2SBJ5_MEGNR</name>
<accession>A0AAV2SBJ5</accession>
<evidence type="ECO:0000256" key="5">
    <source>
        <dbReference type="ARBA" id="ARBA00022833"/>
    </source>
</evidence>